<evidence type="ECO:0000313" key="2">
    <source>
        <dbReference type="EMBL" id="KAK9865113.1"/>
    </source>
</evidence>
<gene>
    <name evidence="2" type="ORF">WJX84_008126</name>
</gene>
<proteinExistence type="predicted"/>
<keyword evidence="3" id="KW-1185">Reference proteome</keyword>
<sequence length="153" mass="16111">MVCTFTNSKDASSADDKASLPARLQPYHGLPKPPDRTAASLLHVMELLRSSLLLVLRPCLVGKGVPGRLSPRQSCPNHLQVQEESKGWSCDPLAGICQGPAFHADDSSRVEWSPSSALLCHKGNAAGPRPIVLVHSHGGLLGVCGCTALATQS</sequence>
<dbReference type="Proteomes" id="UP001485043">
    <property type="component" value="Unassembled WGS sequence"/>
</dbReference>
<evidence type="ECO:0000313" key="3">
    <source>
        <dbReference type="Proteomes" id="UP001485043"/>
    </source>
</evidence>
<comment type="caution">
    <text evidence="2">The sequence shown here is derived from an EMBL/GenBank/DDBJ whole genome shotgun (WGS) entry which is preliminary data.</text>
</comment>
<organism evidence="2 3">
    <name type="scientific">Apatococcus fuscideae</name>
    <dbReference type="NCBI Taxonomy" id="2026836"/>
    <lineage>
        <taxon>Eukaryota</taxon>
        <taxon>Viridiplantae</taxon>
        <taxon>Chlorophyta</taxon>
        <taxon>core chlorophytes</taxon>
        <taxon>Trebouxiophyceae</taxon>
        <taxon>Chlorellales</taxon>
        <taxon>Chlorellaceae</taxon>
        <taxon>Apatococcus</taxon>
    </lineage>
</organism>
<reference evidence="2 3" key="1">
    <citation type="journal article" date="2024" name="Nat. Commun.">
        <title>Phylogenomics reveals the evolutionary origins of lichenization in chlorophyte algae.</title>
        <authorList>
            <person name="Puginier C."/>
            <person name="Libourel C."/>
            <person name="Otte J."/>
            <person name="Skaloud P."/>
            <person name="Haon M."/>
            <person name="Grisel S."/>
            <person name="Petersen M."/>
            <person name="Berrin J.G."/>
            <person name="Delaux P.M."/>
            <person name="Dal Grande F."/>
            <person name="Keller J."/>
        </authorList>
    </citation>
    <scope>NUCLEOTIDE SEQUENCE [LARGE SCALE GENOMIC DNA]</scope>
    <source>
        <strain evidence="2 3">SAG 2523</strain>
    </source>
</reference>
<evidence type="ECO:0000256" key="1">
    <source>
        <dbReference type="SAM" id="MobiDB-lite"/>
    </source>
</evidence>
<feature type="region of interest" description="Disordered" evidence="1">
    <location>
        <begin position="1"/>
        <end position="20"/>
    </location>
</feature>
<dbReference type="AlphaFoldDB" id="A0AAW1T867"/>
<accession>A0AAW1T867</accession>
<dbReference type="EMBL" id="JALJOV010000281">
    <property type="protein sequence ID" value="KAK9865113.1"/>
    <property type="molecule type" value="Genomic_DNA"/>
</dbReference>
<name>A0AAW1T867_9CHLO</name>
<protein>
    <submittedName>
        <fullName evidence="2">Uncharacterized protein</fullName>
    </submittedName>
</protein>